<keyword evidence="6" id="KW-0272">Extracellular matrix</keyword>
<comment type="similarity">
    <text evidence="3">Belongs to the glycosyl hydrolase 51 family.</text>
</comment>
<dbReference type="Proteomes" id="UP001055439">
    <property type="component" value="Chromosome 5"/>
</dbReference>
<dbReference type="InterPro" id="IPR017853">
    <property type="entry name" value="GH"/>
</dbReference>
<evidence type="ECO:0000313" key="13">
    <source>
        <dbReference type="EMBL" id="URE06425.1"/>
    </source>
</evidence>
<organism evidence="13 14">
    <name type="scientific">Musa troglodytarum</name>
    <name type="common">fe'i banana</name>
    <dbReference type="NCBI Taxonomy" id="320322"/>
    <lineage>
        <taxon>Eukaryota</taxon>
        <taxon>Viridiplantae</taxon>
        <taxon>Streptophyta</taxon>
        <taxon>Embryophyta</taxon>
        <taxon>Tracheophyta</taxon>
        <taxon>Spermatophyta</taxon>
        <taxon>Magnoliopsida</taxon>
        <taxon>Liliopsida</taxon>
        <taxon>Zingiberales</taxon>
        <taxon>Musaceae</taxon>
        <taxon>Musa</taxon>
    </lineage>
</organism>
<dbReference type="Gene3D" id="3.20.20.80">
    <property type="entry name" value="Glycosidases"/>
    <property type="match status" value="1"/>
</dbReference>
<evidence type="ECO:0000256" key="4">
    <source>
        <dbReference type="ARBA" id="ARBA00012670"/>
    </source>
</evidence>
<evidence type="ECO:0000259" key="12">
    <source>
        <dbReference type="SMART" id="SM00813"/>
    </source>
</evidence>
<dbReference type="EMBL" id="CP097507">
    <property type="protein sequence ID" value="URE06425.1"/>
    <property type="molecule type" value="Genomic_DNA"/>
</dbReference>
<dbReference type="Gene3D" id="2.60.40.1180">
    <property type="entry name" value="Golgi alpha-mannosidase II"/>
    <property type="match status" value="1"/>
</dbReference>
<dbReference type="SUPFAM" id="SSF51445">
    <property type="entry name" value="(Trans)glycosidases"/>
    <property type="match status" value="1"/>
</dbReference>
<evidence type="ECO:0000256" key="5">
    <source>
        <dbReference type="ARBA" id="ARBA00022525"/>
    </source>
</evidence>
<dbReference type="AlphaFoldDB" id="A0A9E7K7Y5"/>
<keyword evidence="9" id="KW-0325">Glycoprotein</keyword>
<feature type="compositionally biased region" description="Basic and acidic residues" evidence="11">
    <location>
        <begin position="1"/>
        <end position="18"/>
    </location>
</feature>
<dbReference type="OrthoDB" id="406864at2759"/>
<feature type="region of interest" description="Disordered" evidence="11">
    <location>
        <begin position="1"/>
        <end position="24"/>
    </location>
</feature>
<dbReference type="GO" id="GO:0046556">
    <property type="term" value="F:alpha-L-arabinofuranosidase activity"/>
    <property type="evidence" value="ECO:0007669"/>
    <property type="project" value="UniProtKB-EC"/>
</dbReference>
<sequence length="690" mass="75881">MHGSDGLRKTVRPSDGKEAQGASHAGPFGIPARMGLRGTLCALVLVSISCWCSASRIDANQTATLLVDASPGMGRMMPQNMFGIFFEEINHAGAGGLWAELISNRGFEDGGPNTPSNIYPWSIIGNETNIIVSTDRTSCFIRNKVALRMEVLCDNNGSNICPAGGVGVYNPGFWGMNIQQGKAYKIALHVRTSESMNLYLSLTSSDGSLNLATATIQSDTLEKTDWTKVELQVESSGTNVNARFQLTTTTKGVIWLDQVSVMPLDTYKGHGFRMELASMLADLKPRFLRFPGGSYVEGEWLMNAFRWRETIGPWEERPGHFNDVWKYWTDDGLGFYEFLQLAEDIGALPLWVVNTGISHNDQVNPSSISAFDTLDAIEFARGDSGSKWGSVRASMGHPEPFQLYYVALGNQDCSMRNYKGNYLKFYSAIKDAYPDIQVISNCDGSSGPLDHPADLYDFHVYTSANNMFSMAHQFDRTSRSGPKAFVSEYAVTGKDAGKGSFLAALAQAGFLIGLERNSDIVEMASNAPLFVNDNDRRWSPDAIVFNSWQQYGTPSYWMQHFFKESSGAIIHPSVLQASSTKSLMASAITWQKSEDGNKYLKIKIVNCGSDLVNLKISVTGLENDVCSCVSKKTVLTGRLTDENSFREPKKVFPVSSKLPNARSNMDVVITPYSINAFDLFLAPASYSSSM</sequence>
<dbReference type="FunFam" id="2.60.40.1180:FF:000011">
    <property type="entry name" value="Alpha-L-arabinofuranosidase 1"/>
    <property type="match status" value="1"/>
</dbReference>
<dbReference type="FunFam" id="2.60.120.260:FF:000063">
    <property type="entry name" value="Putative alpha-L-arabinofuranosidase family protein"/>
    <property type="match status" value="1"/>
</dbReference>
<proteinExistence type="inferred from homology"/>
<dbReference type="SMART" id="SM00813">
    <property type="entry name" value="Alpha-L-AF_C"/>
    <property type="match status" value="1"/>
</dbReference>
<dbReference type="Pfam" id="PF22848">
    <property type="entry name" value="ASD1_dom"/>
    <property type="match status" value="1"/>
</dbReference>
<comment type="subcellular location">
    <subcellularLocation>
        <location evidence="2">Secreted</location>
        <location evidence="2">Extracellular space</location>
        <location evidence="2">Extracellular matrix</location>
    </subcellularLocation>
</comment>
<evidence type="ECO:0000256" key="8">
    <source>
        <dbReference type="ARBA" id="ARBA00022801"/>
    </source>
</evidence>
<dbReference type="PANTHER" id="PTHR31776">
    <property type="entry name" value="ALPHA-L-ARABINOFURANOSIDASE 1"/>
    <property type="match status" value="1"/>
</dbReference>
<dbReference type="PANTHER" id="PTHR31776:SF0">
    <property type="entry name" value="ALPHA-L-ARABINOFURANOSIDASE 1"/>
    <property type="match status" value="1"/>
</dbReference>
<keyword evidence="8" id="KW-0378">Hydrolase</keyword>
<evidence type="ECO:0000256" key="7">
    <source>
        <dbReference type="ARBA" id="ARBA00022729"/>
    </source>
</evidence>
<keyword evidence="7" id="KW-0732">Signal</keyword>
<evidence type="ECO:0000256" key="11">
    <source>
        <dbReference type="SAM" id="MobiDB-lite"/>
    </source>
</evidence>
<dbReference type="InterPro" id="IPR008979">
    <property type="entry name" value="Galactose-bd-like_sf"/>
</dbReference>
<feature type="domain" description="Alpha-L-arabinofuranosidase C-terminal" evidence="12">
    <location>
        <begin position="487"/>
        <end position="673"/>
    </location>
</feature>
<evidence type="ECO:0000256" key="1">
    <source>
        <dbReference type="ARBA" id="ARBA00001462"/>
    </source>
</evidence>
<dbReference type="SUPFAM" id="SSF49785">
    <property type="entry name" value="Galactose-binding domain-like"/>
    <property type="match status" value="1"/>
</dbReference>
<dbReference type="GO" id="GO:0046373">
    <property type="term" value="P:L-arabinose metabolic process"/>
    <property type="evidence" value="ECO:0007669"/>
    <property type="project" value="InterPro"/>
</dbReference>
<keyword evidence="5" id="KW-0964">Secreted</keyword>
<dbReference type="InterPro" id="IPR051563">
    <property type="entry name" value="Glycosyl_Hydrolase_51"/>
</dbReference>
<evidence type="ECO:0000313" key="14">
    <source>
        <dbReference type="Proteomes" id="UP001055439"/>
    </source>
</evidence>
<evidence type="ECO:0000256" key="2">
    <source>
        <dbReference type="ARBA" id="ARBA00004498"/>
    </source>
</evidence>
<dbReference type="EC" id="3.2.1.55" evidence="4"/>
<keyword evidence="14" id="KW-1185">Reference proteome</keyword>
<comment type="catalytic activity">
    <reaction evidence="1">
        <text>Hydrolysis of terminal non-reducing alpha-L-arabinofuranoside residues in alpha-L-arabinosides.</text>
        <dbReference type="EC" id="3.2.1.55"/>
    </reaction>
</comment>
<reference evidence="13" key="1">
    <citation type="submission" date="2022-05" db="EMBL/GenBank/DDBJ databases">
        <title>The Musa troglodytarum L. genome provides insights into the mechanism of non-climacteric behaviour and enrichment of carotenoids.</title>
        <authorList>
            <person name="Wang J."/>
        </authorList>
    </citation>
    <scope>NUCLEOTIDE SEQUENCE</scope>
    <source>
        <tissue evidence="13">Leaf</tissue>
    </source>
</reference>
<gene>
    <name evidence="13" type="ORF">MUK42_19611</name>
</gene>
<accession>A0A9E7K7Y5</accession>
<protein>
    <recommendedName>
        <fullName evidence="4">non-reducing end alpha-L-arabinofuranosidase</fullName>
        <ecNumber evidence="4">3.2.1.55</ecNumber>
    </recommendedName>
    <alternativeName>
        <fullName evidence="10">Beta-D-xylosidase</fullName>
    </alternativeName>
</protein>
<evidence type="ECO:0000256" key="9">
    <source>
        <dbReference type="ARBA" id="ARBA00023180"/>
    </source>
</evidence>
<evidence type="ECO:0000256" key="6">
    <source>
        <dbReference type="ARBA" id="ARBA00022530"/>
    </source>
</evidence>
<name>A0A9E7K7Y5_9LILI</name>
<dbReference type="InterPro" id="IPR010720">
    <property type="entry name" value="Alpha-L-AF_C"/>
</dbReference>
<dbReference type="FunFam" id="3.20.20.80:FF:000025">
    <property type="entry name" value="Alpha-L-arabinofuranosidase 1"/>
    <property type="match status" value="1"/>
</dbReference>
<evidence type="ECO:0000256" key="10">
    <source>
        <dbReference type="ARBA" id="ARBA00082101"/>
    </source>
</evidence>
<evidence type="ECO:0000256" key="3">
    <source>
        <dbReference type="ARBA" id="ARBA00007186"/>
    </source>
</evidence>
<dbReference type="InterPro" id="IPR055235">
    <property type="entry name" value="ASD1_cat"/>
</dbReference>
<dbReference type="Pfam" id="PF06964">
    <property type="entry name" value="Alpha-L-AF_C"/>
    <property type="match status" value="1"/>
</dbReference>
<dbReference type="InterPro" id="IPR013780">
    <property type="entry name" value="Glyco_hydro_b"/>
</dbReference>